<feature type="domain" description="HTH cro/C1-type" evidence="1">
    <location>
        <begin position="21"/>
        <end position="75"/>
    </location>
</feature>
<gene>
    <name evidence="2" type="ORF">JOC54_003192</name>
</gene>
<comment type="caution">
    <text evidence="2">The sequence shown here is derived from an EMBL/GenBank/DDBJ whole genome shotgun (WGS) entry which is preliminary data.</text>
</comment>
<protein>
    <submittedName>
        <fullName evidence="2">Transcriptional regulator with XRE-family HTH domain</fullName>
    </submittedName>
</protein>
<organism evidence="2 3">
    <name type="scientific">Shouchella xiaoxiensis</name>
    <dbReference type="NCBI Taxonomy" id="766895"/>
    <lineage>
        <taxon>Bacteria</taxon>
        <taxon>Bacillati</taxon>
        <taxon>Bacillota</taxon>
        <taxon>Bacilli</taxon>
        <taxon>Bacillales</taxon>
        <taxon>Bacillaceae</taxon>
        <taxon>Shouchella</taxon>
    </lineage>
</organism>
<keyword evidence="3" id="KW-1185">Reference proteome</keyword>
<reference evidence="2" key="1">
    <citation type="submission" date="2021-01" db="EMBL/GenBank/DDBJ databases">
        <title>Genomic Encyclopedia of Type Strains, Phase IV (KMG-IV): sequencing the most valuable type-strain genomes for metagenomic binning, comparative biology and taxonomic classification.</title>
        <authorList>
            <person name="Goeker M."/>
        </authorList>
    </citation>
    <scope>NUCLEOTIDE SEQUENCE</scope>
    <source>
        <strain evidence="2">DSM 21943</strain>
    </source>
</reference>
<evidence type="ECO:0000313" key="2">
    <source>
        <dbReference type="EMBL" id="MBM7839912.1"/>
    </source>
</evidence>
<dbReference type="RefSeq" id="WP_204467228.1">
    <property type="nucleotide sequence ID" value="NZ_JAFBCV010000010.1"/>
</dbReference>
<accession>A0ABS2SWJ8</accession>
<evidence type="ECO:0000313" key="3">
    <source>
        <dbReference type="Proteomes" id="UP001179280"/>
    </source>
</evidence>
<dbReference type="InterPro" id="IPR001387">
    <property type="entry name" value="Cro/C1-type_HTH"/>
</dbReference>
<dbReference type="Pfam" id="PF01381">
    <property type="entry name" value="HTH_3"/>
    <property type="match status" value="1"/>
</dbReference>
<name>A0ABS2SWJ8_9BACI</name>
<proteinExistence type="predicted"/>
<sequence>MEQSRKRGKGRRRSYGENRLLIALRKEQNWTQTEVASRLSISQSKLSRIELNIDLPSLEVEQKLTQLYKVPSETLFPQLHMSR</sequence>
<dbReference type="Gene3D" id="1.10.260.40">
    <property type="entry name" value="lambda repressor-like DNA-binding domains"/>
    <property type="match status" value="1"/>
</dbReference>
<dbReference type="SUPFAM" id="SSF47413">
    <property type="entry name" value="lambda repressor-like DNA-binding domains"/>
    <property type="match status" value="1"/>
</dbReference>
<dbReference type="PROSITE" id="PS50943">
    <property type="entry name" value="HTH_CROC1"/>
    <property type="match status" value="1"/>
</dbReference>
<dbReference type="EMBL" id="JAFBCV010000010">
    <property type="protein sequence ID" value="MBM7839912.1"/>
    <property type="molecule type" value="Genomic_DNA"/>
</dbReference>
<dbReference type="SMART" id="SM00530">
    <property type="entry name" value="HTH_XRE"/>
    <property type="match status" value="1"/>
</dbReference>
<dbReference type="Proteomes" id="UP001179280">
    <property type="component" value="Unassembled WGS sequence"/>
</dbReference>
<dbReference type="CDD" id="cd00093">
    <property type="entry name" value="HTH_XRE"/>
    <property type="match status" value="1"/>
</dbReference>
<evidence type="ECO:0000259" key="1">
    <source>
        <dbReference type="PROSITE" id="PS50943"/>
    </source>
</evidence>
<dbReference type="InterPro" id="IPR010982">
    <property type="entry name" value="Lambda_DNA-bd_dom_sf"/>
</dbReference>